<dbReference type="InterPro" id="IPR027417">
    <property type="entry name" value="P-loop_NTPase"/>
</dbReference>
<dbReference type="InterPro" id="IPR011709">
    <property type="entry name" value="DEAD-box_helicase_OB_fold"/>
</dbReference>
<evidence type="ECO:0000256" key="8">
    <source>
        <dbReference type="ARBA" id="ARBA00047984"/>
    </source>
</evidence>
<dbReference type="InterPro" id="IPR014001">
    <property type="entry name" value="Helicase_ATP-bd"/>
</dbReference>
<dbReference type="SMART" id="SM00847">
    <property type="entry name" value="HA2"/>
    <property type="match status" value="1"/>
</dbReference>
<dbReference type="SMART" id="SM00487">
    <property type="entry name" value="DEXDc"/>
    <property type="match status" value="1"/>
</dbReference>
<dbReference type="Gene3D" id="1.10.8.10">
    <property type="entry name" value="DNA helicase RuvA subunit, C-terminal domain"/>
    <property type="match status" value="1"/>
</dbReference>
<dbReference type="PROSITE" id="PS51194">
    <property type="entry name" value="HELICASE_CTER"/>
    <property type="match status" value="1"/>
</dbReference>
<feature type="region of interest" description="Disordered" evidence="10">
    <location>
        <begin position="338"/>
        <end position="388"/>
    </location>
</feature>
<dbReference type="InterPro" id="IPR011545">
    <property type="entry name" value="DEAD/DEAH_box_helicase_dom"/>
</dbReference>
<evidence type="ECO:0000256" key="9">
    <source>
        <dbReference type="PROSITE-ProRule" id="PRU00723"/>
    </source>
</evidence>
<feature type="region of interest" description="Disordered" evidence="10">
    <location>
        <begin position="22"/>
        <end position="44"/>
    </location>
</feature>
<dbReference type="Gene3D" id="1.20.120.1080">
    <property type="match status" value="1"/>
</dbReference>
<feature type="domain" description="C3H1-type" evidence="12">
    <location>
        <begin position="278"/>
        <end position="305"/>
    </location>
</feature>
<feature type="domain" description="Helicase ATP-binding" evidence="13">
    <location>
        <begin position="543"/>
        <end position="713"/>
    </location>
</feature>
<comment type="catalytic activity">
    <reaction evidence="8">
        <text>ATP + H2O = ADP + phosphate + H(+)</text>
        <dbReference type="Rhea" id="RHEA:13065"/>
        <dbReference type="ChEBI" id="CHEBI:15377"/>
        <dbReference type="ChEBI" id="CHEBI:15378"/>
        <dbReference type="ChEBI" id="CHEBI:30616"/>
        <dbReference type="ChEBI" id="CHEBI:43474"/>
        <dbReference type="ChEBI" id="CHEBI:456216"/>
        <dbReference type="EC" id="3.6.4.13"/>
    </reaction>
</comment>
<evidence type="ECO:0000256" key="5">
    <source>
        <dbReference type="ARBA" id="ARBA00022806"/>
    </source>
</evidence>
<dbReference type="FunFam" id="1.20.120.1080:FF:000002">
    <property type="entry name" value="Putative ATP-dependent RNA helicase DHX36"/>
    <property type="match status" value="1"/>
</dbReference>
<dbReference type="PROSITE" id="PS00690">
    <property type="entry name" value="DEAH_ATP_HELICASE"/>
    <property type="match status" value="1"/>
</dbReference>
<dbReference type="EC" id="3.6.4.13" evidence="2"/>
<evidence type="ECO:0000313" key="15">
    <source>
        <dbReference type="EMBL" id="CAD7587620.1"/>
    </source>
</evidence>
<dbReference type="InterPro" id="IPR000571">
    <property type="entry name" value="Znf_CCCH"/>
</dbReference>
<keyword evidence="7" id="KW-0175">Coiled coil</keyword>
<sequence>MSGRKPNSAKVAEIEDVTLKFKESNVRPSKPSASASTMDDRQGRTRHDVQAHSAMVETHTRPGARVEMQTLALSKECENLAYDTIKHIHGPDFVLKDRSLYQDRGGNLATQYWINSGTLQVQGSVDYSNKQANSAQDQIKLFAVDKLVGYGFERPHCSEALEATGGDVGSALELLASRYFKMGLKFDLAFPPKHCTVESPPKLSDQEREAILLTREEEKESLAAIYEGAFKEKIANRVWVLELELDYLLELFMEPGSRLGGPTVNGDWDSRSNSKPKTVKKDFCKFYAKGQCKFSYNCRFSHESPGVIPKTEEKERYLFELEWREGEIFFSKKDVQNGVGGQGAKTQGQVDHGRAEECGEEGSRPKMRKKIGEKTEVKREADPASDSQYPRECPVVFLKTNALFVPPSALIHVGYRLVQEARTIVGDNSQGCVFDLENLLKYNTDEIKAVALGKLEAFPDPAESLFPPPPSEEITSVQETNTQGKERQTTTRAPRAEVSLDALQREDVSLARKFREKKNLPRYNNFCDKRRELPAWGKMQEIVRTVADNQVVVISGETGCGKSTQVPQFLLDDWLLSYNPQNRRHVEIVCTQPRRLSAIGVAERVADERAERVGQSVGYQIRLESKISSMTRLTFCTTGILLRRLEGDPHLSMVSHIIVDEVHERSEESDFLLLILKDLLPVRPDLKVILMSATLNADLFSEYFNKVPTLHIEGRTFPVTQLFLEDILESTGYVLEEYSKYARRFTKKDLSSLETILELADVQTAESVVNPRTNDEDLNIAQMCNRYGDYSKQTCKTLFMMDVVDETFKINNDLIEDILVWIIEGDHEFSRKGAILVFLPGLAEILSLHDHLQSNNVLGAQNGSVMLVPLHSTLTSEEQAMVFHKPKSGVRKIVLSTNIAETSITIDDCVFVIDTGRMKEKRFDSNKNMESLESVWVSRANAQQRKGRAGRVMPGVCIHLYTSHRYYSRILAQPIPELHRVPLEQLLLRIKTLPRFANKDVHDVLGGTIEPPSDENIDSALVRLQLVGALNVEKELTPLGRHLASLPVDVRLGKLMLFGAIFCCVDSALTIAACLSHRSPFVSPIGHRDLADAKKKQMAVSNSDHLTMLEAYKRWRAERVRSRYAGKNYAQVNFLSDKTLVAMADIKHQFLELLASIGFIHLTHRSRRSGEDKVCQMVAEELNNNNSNNRILAAILCAALYPNVVKVLTPERFFAASVGGAVPREHRSDEMKFKTKLDGYVFLHPSSVNFDQTYFQSPYLVYQEKHKTSKVFIKDSTMVPLLPFILFSGCDLHVELNQGRFVLALDDGWIMVAVESQRVAELLRLIREELIKILAEKIKDPTLDLSTDDRSKKVINTIFYLVTHG</sequence>
<feature type="compositionally biased region" description="Polar residues" evidence="10">
    <location>
        <begin position="473"/>
        <end position="483"/>
    </location>
</feature>
<dbReference type="PROSITE" id="PS50103">
    <property type="entry name" value="ZF_C3H1"/>
    <property type="match status" value="1"/>
</dbReference>
<evidence type="ECO:0000256" key="4">
    <source>
        <dbReference type="ARBA" id="ARBA00022801"/>
    </source>
</evidence>
<dbReference type="InterPro" id="IPR048333">
    <property type="entry name" value="HA2_WH"/>
</dbReference>
<dbReference type="GO" id="GO:0003724">
    <property type="term" value="F:RNA helicase activity"/>
    <property type="evidence" value="ECO:0007669"/>
    <property type="project" value="UniProtKB-EC"/>
</dbReference>
<evidence type="ECO:0000256" key="2">
    <source>
        <dbReference type="ARBA" id="ARBA00012552"/>
    </source>
</evidence>
<keyword evidence="3" id="KW-0547">Nucleotide-binding</keyword>
<evidence type="ECO:0000259" key="14">
    <source>
        <dbReference type="PROSITE" id="PS51194"/>
    </source>
</evidence>
<dbReference type="Pfam" id="PF00271">
    <property type="entry name" value="Helicase_C"/>
    <property type="match status" value="1"/>
</dbReference>
<comment type="similarity">
    <text evidence="1">Belongs to the DEAD box helicase family. DEAH subfamily.</text>
</comment>
<keyword evidence="6" id="KW-0067">ATP-binding</keyword>
<dbReference type="Gene3D" id="2.30.30.1190">
    <property type="match status" value="1"/>
</dbReference>
<dbReference type="PANTHER" id="PTHR18934:SF145">
    <property type="entry name" value="ATP-DEPENDENT RNA HELICASE DHX57-RELATED"/>
    <property type="match status" value="1"/>
</dbReference>
<accession>A0A7R9PIF2</accession>
<keyword evidence="9" id="KW-0863">Zinc-finger</keyword>
<dbReference type="EMBL" id="OE839536">
    <property type="protein sequence ID" value="CAD7587620.1"/>
    <property type="molecule type" value="Genomic_DNA"/>
</dbReference>
<dbReference type="GO" id="GO:0005524">
    <property type="term" value="F:ATP binding"/>
    <property type="evidence" value="ECO:0007669"/>
    <property type="project" value="UniProtKB-KW"/>
</dbReference>
<evidence type="ECO:0000256" key="6">
    <source>
        <dbReference type="ARBA" id="ARBA00022840"/>
    </source>
</evidence>
<feature type="compositionally biased region" description="Basic and acidic residues" evidence="10">
    <location>
        <begin position="351"/>
        <end position="382"/>
    </location>
</feature>
<dbReference type="PROSITE" id="PS51192">
    <property type="entry name" value="HELICASE_ATP_BIND_1"/>
    <property type="match status" value="1"/>
</dbReference>
<dbReference type="InterPro" id="IPR001650">
    <property type="entry name" value="Helicase_C-like"/>
</dbReference>
<dbReference type="GO" id="GO:0016787">
    <property type="term" value="F:hydrolase activity"/>
    <property type="evidence" value="ECO:0007669"/>
    <property type="project" value="UniProtKB-KW"/>
</dbReference>
<evidence type="ECO:0000256" key="1">
    <source>
        <dbReference type="ARBA" id="ARBA00008792"/>
    </source>
</evidence>
<organism evidence="15">
    <name type="scientific">Timema genevievae</name>
    <name type="common">Walking stick</name>
    <dbReference type="NCBI Taxonomy" id="629358"/>
    <lineage>
        <taxon>Eukaryota</taxon>
        <taxon>Metazoa</taxon>
        <taxon>Ecdysozoa</taxon>
        <taxon>Arthropoda</taxon>
        <taxon>Hexapoda</taxon>
        <taxon>Insecta</taxon>
        <taxon>Pterygota</taxon>
        <taxon>Neoptera</taxon>
        <taxon>Polyneoptera</taxon>
        <taxon>Phasmatodea</taxon>
        <taxon>Timematodea</taxon>
        <taxon>Timematoidea</taxon>
        <taxon>Timematidae</taxon>
        <taxon>Timema</taxon>
    </lineage>
</organism>
<keyword evidence="9" id="KW-0479">Metal-binding</keyword>
<dbReference type="InterPro" id="IPR009060">
    <property type="entry name" value="UBA-like_sf"/>
</dbReference>
<feature type="region of interest" description="Disordered" evidence="10">
    <location>
        <begin position="461"/>
        <end position="493"/>
    </location>
</feature>
<name>A0A7R9PIF2_TIMGE</name>
<dbReference type="SUPFAM" id="SSF46934">
    <property type="entry name" value="UBA-like"/>
    <property type="match status" value="1"/>
</dbReference>
<dbReference type="GO" id="GO:0008270">
    <property type="term" value="F:zinc ion binding"/>
    <property type="evidence" value="ECO:0007669"/>
    <property type="project" value="UniProtKB-KW"/>
</dbReference>
<evidence type="ECO:0000256" key="3">
    <source>
        <dbReference type="ARBA" id="ARBA00022741"/>
    </source>
</evidence>
<dbReference type="FunFam" id="3.40.50.300:FF:000325">
    <property type="entry name" value="ATP-dependent RNA helicase DHX29"/>
    <property type="match status" value="1"/>
</dbReference>
<protein>
    <recommendedName>
        <fullName evidence="2">RNA helicase</fullName>
        <ecNumber evidence="2">3.6.4.13</ecNumber>
    </recommendedName>
</protein>
<reference evidence="15" key="1">
    <citation type="submission" date="2020-11" db="EMBL/GenBank/DDBJ databases">
        <authorList>
            <person name="Tran Van P."/>
        </authorList>
    </citation>
    <scope>NUCLEOTIDE SEQUENCE</scope>
</reference>
<keyword evidence="9" id="KW-0862">Zinc</keyword>
<dbReference type="InterPro" id="IPR002464">
    <property type="entry name" value="DNA/RNA_helicase_DEAH_CS"/>
</dbReference>
<feature type="zinc finger region" description="C3H1-type" evidence="9">
    <location>
        <begin position="278"/>
        <end position="305"/>
    </location>
</feature>
<dbReference type="InterPro" id="IPR007502">
    <property type="entry name" value="Helicase-assoc_dom"/>
</dbReference>
<dbReference type="Pfam" id="PF07717">
    <property type="entry name" value="OB_NTP_bind"/>
    <property type="match status" value="1"/>
</dbReference>
<dbReference type="InterPro" id="IPR059023">
    <property type="entry name" value="RNA_hel_CTD"/>
</dbReference>
<proteinExistence type="inferred from homology"/>
<feature type="domain" description="UBA" evidence="11">
    <location>
        <begin position="134"/>
        <end position="178"/>
    </location>
</feature>
<dbReference type="InterPro" id="IPR015940">
    <property type="entry name" value="UBA"/>
</dbReference>
<feature type="domain" description="Helicase C-terminal" evidence="14">
    <location>
        <begin position="814"/>
        <end position="994"/>
    </location>
</feature>
<dbReference type="Pfam" id="PF00270">
    <property type="entry name" value="DEAD"/>
    <property type="match status" value="1"/>
</dbReference>
<dbReference type="SMART" id="SM00490">
    <property type="entry name" value="HELICc"/>
    <property type="match status" value="1"/>
</dbReference>
<evidence type="ECO:0000256" key="10">
    <source>
        <dbReference type="SAM" id="MobiDB-lite"/>
    </source>
</evidence>
<dbReference type="Pfam" id="PF21010">
    <property type="entry name" value="HA2_C"/>
    <property type="match status" value="1"/>
</dbReference>
<dbReference type="SMART" id="SM00165">
    <property type="entry name" value="UBA"/>
    <property type="match status" value="1"/>
</dbReference>
<evidence type="ECO:0000259" key="11">
    <source>
        <dbReference type="PROSITE" id="PS50030"/>
    </source>
</evidence>
<dbReference type="Pfam" id="PF04408">
    <property type="entry name" value="WHD_HA2"/>
    <property type="match status" value="1"/>
</dbReference>
<evidence type="ECO:0000259" key="13">
    <source>
        <dbReference type="PROSITE" id="PS51192"/>
    </source>
</evidence>
<keyword evidence="4" id="KW-0378">Hydrolase</keyword>
<evidence type="ECO:0000259" key="12">
    <source>
        <dbReference type="PROSITE" id="PS50103"/>
    </source>
</evidence>
<dbReference type="GO" id="GO:0003723">
    <property type="term" value="F:RNA binding"/>
    <property type="evidence" value="ECO:0007669"/>
    <property type="project" value="TreeGrafter"/>
</dbReference>
<dbReference type="Pfam" id="PF26026">
    <property type="entry name" value="RNA_hel_CTD"/>
    <property type="match status" value="1"/>
</dbReference>
<gene>
    <name evidence="15" type="ORF">TGEB3V08_LOCUS1795</name>
</gene>
<dbReference type="SUPFAM" id="SSF52540">
    <property type="entry name" value="P-loop containing nucleoside triphosphate hydrolases"/>
    <property type="match status" value="1"/>
</dbReference>
<dbReference type="PANTHER" id="PTHR18934">
    <property type="entry name" value="ATP-DEPENDENT RNA HELICASE"/>
    <property type="match status" value="1"/>
</dbReference>
<dbReference type="FunFam" id="3.40.50.300:FF:001214">
    <property type="entry name" value="DExH-box ATP-dependent RNA helicase"/>
    <property type="match status" value="1"/>
</dbReference>
<dbReference type="PROSITE" id="PS50030">
    <property type="entry name" value="UBA"/>
    <property type="match status" value="1"/>
</dbReference>
<dbReference type="Gene3D" id="3.40.50.300">
    <property type="entry name" value="P-loop containing nucleotide triphosphate hydrolases"/>
    <property type="match status" value="2"/>
</dbReference>
<dbReference type="CDD" id="cd18791">
    <property type="entry name" value="SF2_C_RHA"/>
    <property type="match status" value="1"/>
</dbReference>
<evidence type="ECO:0000256" key="7">
    <source>
        <dbReference type="ARBA" id="ARBA00023054"/>
    </source>
</evidence>
<keyword evidence="5" id="KW-0347">Helicase</keyword>